<feature type="transmembrane region" description="Helical" evidence="8">
    <location>
        <begin position="468"/>
        <end position="488"/>
    </location>
</feature>
<feature type="transmembrane region" description="Helical" evidence="8">
    <location>
        <begin position="137"/>
        <end position="157"/>
    </location>
</feature>
<dbReference type="CDD" id="cd17321">
    <property type="entry name" value="MFS_MMR_MDR_like"/>
    <property type="match status" value="1"/>
</dbReference>
<feature type="transmembrane region" description="Helical" evidence="8">
    <location>
        <begin position="401"/>
        <end position="418"/>
    </location>
</feature>
<feature type="transmembrane region" description="Helical" evidence="8">
    <location>
        <begin position="45"/>
        <end position="64"/>
    </location>
</feature>
<feature type="transmembrane region" description="Helical" evidence="8">
    <location>
        <begin position="266"/>
        <end position="289"/>
    </location>
</feature>
<dbReference type="Proteomes" id="UP000609346">
    <property type="component" value="Unassembled WGS sequence"/>
</dbReference>
<comment type="similarity">
    <text evidence="2">Belongs to the major facilitator superfamily. EmrB family.</text>
</comment>
<dbReference type="PANTHER" id="PTHR42718">
    <property type="entry name" value="MAJOR FACILITATOR SUPERFAMILY MULTIDRUG TRANSPORTER MFSC"/>
    <property type="match status" value="1"/>
</dbReference>
<feature type="transmembrane region" description="Helical" evidence="8">
    <location>
        <begin position="163"/>
        <end position="184"/>
    </location>
</feature>
<keyword evidence="7 8" id="KW-0472">Membrane</keyword>
<proteinExistence type="inferred from homology"/>
<feature type="transmembrane region" description="Helical" evidence="8">
    <location>
        <begin position="295"/>
        <end position="317"/>
    </location>
</feature>
<dbReference type="SUPFAM" id="SSF103473">
    <property type="entry name" value="MFS general substrate transporter"/>
    <property type="match status" value="1"/>
</dbReference>
<dbReference type="Gene3D" id="1.20.1250.20">
    <property type="entry name" value="MFS general substrate transporter like domains"/>
    <property type="match status" value="1"/>
</dbReference>
<evidence type="ECO:0000256" key="6">
    <source>
        <dbReference type="ARBA" id="ARBA00022989"/>
    </source>
</evidence>
<feature type="transmembrane region" description="Helical" evidence="8">
    <location>
        <begin position="76"/>
        <end position="95"/>
    </location>
</feature>
<evidence type="ECO:0000313" key="11">
    <source>
        <dbReference type="Proteomes" id="UP000609346"/>
    </source>
</evidence>
<dbReference type="Pfam" id="PF07690">
    <property type="entry name" value="MFS_1"/>
    <property type="match status" value="1"/>
</dbReference>
<keyword evidence="4" id="KW-1003">Cell membrane</keyword>
<dbReference type="InterPro" id="IPR011701">
    <property type="entry name" value="MFS"/>
</dbReference>
<evidence type="ECO:0000256" key="1">
    <source>
        <dbReference type="ARBA" id="ARBA00004651"/>
    </source>
</evidence>
<dbReference type="PROSITE" id="PS50850">
    <property type="entry name" value="MFS"/>
    <property type="match status" value="1"/>
</dbReference>
<feature type="transmembrane region" description="Helical" evidence="8">
    <location>
        <begin position="196"/>
        <end position="215"/>
    </location>
</feature>
<name>A0ABR8MUJ5_9BACL</name>
<dbReference type="NCBIfam" id="TIGR00711">
    <property type="entry name" value="efflux_EmrB"/>
    <property type="match status" value="1"/>
</dbReference>
<comment type="subcellular location">
    <subcellularLocation>
        <location evidence="1">Cell membrane</location>
        <topology evidence="1">Multi-pass membrane protein</topology>
    </subcellularLocation>
</comment>
<protein>
    <submittedName>
        <fullName evidence="10">MFS transporter</fullName>
    </submittedName>
</protein>
<evidence type="ECO:0000256" key="2">
    <source>
        <dbReference type="ARBA" id="ARBA00008537"/>
    </source>
</evidence>
<accession>A0ABR8MUJ5</accession>
<evidence type="ECO:0000259" key="9">
    <source>
        <dbReference type="PROSITE" id="PS50850"/>
    </source>
</evidence>
<evidence type="ECO:0000256" key="7">
    <source>
        <dbReference type="ARBA" id="ARBA00023136"/>
    </source>
</evidence>
<gene>
    <name evidence="10" type="ORF">H8B09_12840</name>
</gene>
<dbReference type="Gene3D" id="1.20.1720.10">
    <property type="entry name" value="Multidrug resistance protein D"/>
    <property type="match status" value="1"/>
</dbReference>
<dbReference type="RefSeq" id="WP_191203945.1">
    <property type="nucleotide sequence ID" value="NZ_JACXZA010000003.1"/>
</dbReference>
<keyword evidence="11" id="KW-1185">Reference proteome</keyword>
<sequence length="507" mass="53367">MHNSKTRWWVLGVMALSVLTIGLDTTVLNLALPVLASDLKASTSQLQWFANAYNLVLAAMLLPAGMLGDRYSRKKLLFLSLVMFGAASVACAYSTTSEALIISRAILGLGAALLMPLSLSLVPFLFSEGERPKAMNLWVMASALGLPLGPIIGGWLLEHYNWGTIFLINVPIILIALIALVVLLPESTAEKQKLKVDWRGIVTSSLGLAAITYGVTRSGDEGWGDGITLASVILGVLLLGVFIWLGRRTKHPLVDLKLFKRAGFTWGAGMATLVNFSLFGILFGLPLYLQIVQGFNAQAAGLRLLPLIGGVVVGSRLSGLLSARAGDKAVIALGFLIVAAGFGLGGMTEVSTGYGYTSVWVVCIGVGLSFVLPISMNAALGTLPEERAGVGSAVIMAMRQIGGTIGVAFLGSLLNSIYSSHVDVSSLPEATAEAIRHNVSSGAMTAGEMNSSSLLESVHEAFVSGLDAMLFVCGGIAIAGIVLTMLFWPRKVEVGNTSGVEQQKVFQ</sequence>
<dbReference type="EMBL" id="JACXZA010000003">
    <property type="protein sequence ID" value="MBD3919643.1"/>
    <property type="molecule type" value="Genomic_DNA"/>
</dbReference>
<evidence type="ECO:0000256" key="8">
    <source>
        <dbReference type="SAM" id="Phobius"/>
    </source>
</evidence>
<feature type="transmembrane region" description="Helical" evidence="8">
    <location>
        <begin position="329"/>
        <end position="347"/>
    </location>
</feature>
<keyword evidence="6 8" id="KW-1133">Transmembrane helix</keyword>
<reference evidence="10 11" key="1">
    <citation type="submission" date="2020-09" db="EMBL/GenBank/DDBJ databases">
        <title>Paenibacillus sp. strain PR3 16S rRNA gene Genome sequencing and assembly.</title>
        <authorList>
            <person name="Kim J."/>
        </authorList>
    </citation>
    <scope>NUCLEOTIDE SEQUENCE [LARGE SCALE GENOMIC DNA]</scope>
    <source>
        <strain evidence="10 11">PR3</strain>
    </source>
</reference>
<feature type="transmembrane region" description="Helical" evidence="8">
    <location>
        <begin position="101"/>
        <end position="125"/>
    </location>
</feature>
<feature type="transmembrane region" description="Helical" evidence="8">
    <location>
        <begin position="359"/>
        <end position="380"/>
    </location>
</feature>
<evidence type="ECO:0000256" key="4">
    <source>
        <dbReference type="ARBA" id="ARBA00022475"/>
    </source>
</evidence>
<dbReference type="PANTHER" id="PTHR42718:SF9">
    <property type="entry name" value="MAJOR FACILITATOR SUPERFAMILY MULTIDRUG TRANSPORTER MFSC"/>
    <property type="match status" value="1"/>
</dbReference>
<evidence type="ECO:0000256" key="5">
    <source>
        <dbReference type="ARBA" id="ARBA00022692"/>
    </source>
</evidence>
<dbReference type="PRINTS" id="PR01036">
    <property type="entry name" value="TCRTETB"/>
</dbReference>
<evidence type="ECO:0000256" key="3">
    <source>
        <dbReference type="ARBA" id="ARBA00022448"/>
    </source>
</evidence>
<evidence type="ECO:0000313" key="10">
    <source>
        <dbReference type="EMBL" id="MBD3919643.1"/>
    </source>
</evidence>
<comment type="caution">
    <text evidence="10">The sequence shown here is derived from an EMBL/GenBank/DDBJ whole genome shotgun (WGS) entry which is preliminary data.</text>
</comment>
<dbReference type="InterPro" id="IPR036259">
    <property type="entry name" value="MFS_trans_sf"/>
</dbReference>
<keyword evidence="3" id="KW-0813">Transport</keyword>
<feature type="transmembrane region" description="Helical" evidence="8">
    <location>
        <begin position="227"/>
        <end position="245"/>
    </location>
</feature>
<dbReference type="InterPro" id="IPR020846">
    <property type="entry name" value="MFS_dom"/>
</dbReference>
<keyword evidence="5 8" id="KW-0812">Transmembrane</keyword>
<feature type="domain" description="Major facilitator superfamily (MFS) profile" evidence="9">
    <location>
        <begin position="10"/>
        <end position="492"/>
    </location>
</feature>
<organism evidence="10 11">
    <name type="scientific">Paenibacillus terricola</name>
    <dbReference type="NCBI Taxonomy" id="2763503"/>
    <lineage>
        <taxon>Bacteria</taxon>
        <taxon>Bacillati</taxon>
        <taxon>Bacillota</taxon>
        <taxon>Bacilli</taxon>
        <taxon>Bacillales</taxon>
        <taxon>Paenibacillaceae</taxon>
        <taxon>Paenibacillus</taxon>
    </lineage>
</organism>
<dbReference type="InterPro" id="IPR004638">
    <property type="entry name" value="EmrB-like"/>
</dbReference>